<keyword evidence="3" id="KW-1185">Reference proteome</keyword>
<gene>
    <name evidence="2" type="ORF">ACFOWS_16905</name>
</gene>
<feature type="coiled-coil region" evidence="1">
    <location>
        <begin position="138"/>
        <end position="165"/>
    </location>
</feature>
<proteinExistence type="predicted"/>
<comment type="caution">
    <text evidence="2">The sequence shown here is derived from an EMBL/GenBank/DDBJ whole genome shotgun (WGS) entry which is preliminary data.</text>
</comment>
<sequence length="172" mass="19657">MKLWSKSKFELLDSDGFAEMVNTLWGDDAARIMLTEVRFPIQITDCDRAGAYAFTDATGKEYNADVFGFHLSERLFNQKDRTHFFKKVNYNANPVTAEPPVQEKNEAQQLLDCAHLLGRIYVDGKMVTKPGDLEKFLRKERESKLKSMERNLADATKTVEQCVTDLALLRGE</sequence>
<dbReference type="RefSeq" id="WP_379767171.1">
    <property type="nucleotide sequence ID" value="NZ_JBHSCL010000010.1"/>
</dbReference>
<name>A0ABV8PNX6_9FLAO</name>
<dbReference type="EMBL" id="JBHSCL010000010">
    <property type="protein sequence ID" value="MFC4221834.1"/>
    <property type="molecule type" value="Genomic_DNA"/>
</dbReference>
<dbReference type="Proteomes" id="UP001595841">
    <property type="component" value="Unassembled WGS sequence"/>
</dbReference>
<accession>A0ABV8PNX6</accession>
<keyword evidence="1" id="KW-0175">Coiled coil</keyword>
<protein>
    <submittedName>
        <fullName evidence="2">Uncharacterized protein</fullName>
    </submittedName>
</protein>
<evidence type="ECO:0000256" key="1">
    <source>
        <dbReference type="SAM" id="Coils"/>
    </source>
</evidence>
<evidence type="ECO:0000313" key="3">
    <source>
        <dbReference type="Proteomes" id="UP001595841"/>
    </source>
</evidence>
<reference evidence="3" key="1">
    <citation type="journal article" date="2019" name="Int. J. Syst. Evol. Microbiol.">
        <title>The Global Catalogue of Microorganisms (GCM) 10K type strain sequencing project: providing services to taxonomists for standard genome sequencing and annotation.</title>
        <authorList>
            <consortium name="The Broad Institute Genomics Platform"/>
            <consortium name="The Broad Institute Genome Sequencing Center for Infectious Disease"/>
            <person name="Wu L."/>
            <person name="Ma J."/>
        </authorList>
    </citation>
    <scope>NUCLEOTIDE SEQUENCE [LARGE SCALE GENOMIC DNA]</scope>
    <source>
        <strain evidence="3">CGMCC 1.15774</strain>
    </source>
</reference>
<organism evidence="2 3">
    <name type="scientific">Flagellimonas marina</name>
    <dbReference type="NCBI Taxonomy" id="1775168"/>
    <lineage>
        <taxon>Bacteria</taxon>
        <taxon>Pseudomonadati</taxon>
        <taxon>Bacteroidota</taxon>
        <taxon>Flavobacteriia</taxon>
        <taxon>Flavobacteriales</taxon>
        <taxon>Flavobacteriaceae</taxon>
        <taxon>Flagellimonas</taxon>
    </lineage>
</organism>
<evidence type="ECO:0000313" key="2">
    <source>
        <dbReference type="EMBL" id="MFC4221834.1"/>
    </source>
</evidence>